<gene>
    <name evidence="2" type="ORF">PAXRUDRAFT_500715</name>
</gene>
<keyword evidence="3" id="KW-1185">Reference proteome</keyword>
<evidence type="ECO:0000256" key="1">
    <source>
        <dbReference type="SAM" id="MobiDB-lite"/>
    </source>
</evidence>
<protein>
    <submittedName>
        <fullName evidence="2">Uncharacterized protein</fullName>
    </submittedName>
</protein>
<sequence length="157" mass="17561">MHTNHWTHTTPNNLGMVRYMCMPQSSGGHPPEEGSSLVASRALDDALSSLSPYFPNDRLSGQKQKKQKDPGDSGNTHESAETSDRVPVPVAGANDIECLASITCCRLSPIHPRSATSHWSRIRERRPAWIWWPRTATKYTCLTFVGGQKHWQLNILL</sequence>
<name>A0A0D0D5A6_9AGAM</name>
<dbReference type="AlphaFoldDB" id="A0A0D0D5A6"/>
<evidence type="ECO:0000313" key="2">
    <source>
        <dbReference type="EMBL" id="KIK75234.1"/>
    </source>
</evidence>
<proteinExistence type="predicted"/>
<dbReference type="Proteomes" id="UP000054538">
    <property type="component" value="Unassembled WGS sequence"/>
</dbReference>
<dbReference type="HOGENOM" id="CLU_1678491_0_0_1"/>
<reference evidence="3" key="2">
    <citation type="submission" date="2015-01" db="EMBL/GenBank/DDBJ databases">
        <title>Evolutionary Origins and Diversification of the Mycorrhizal Mutualists.</title>
        <authorList>
            <consortium name="DOE Joint Genome Institute"/>
            <consortium name="Mycorrhizal Genomics Consortium"/>
            <person name="Kohler A."/>
            <person name="Kuo A."/>
            <person name="Nagy L.G."/>
            <person name="Floudas D."/>
            <person name="Copeland A."/>
            <person name="Barry K.W."/>
            <person name="Cichocki N."/>
            <person name="Veneault-Fourrey C."/>
            <person name="LaButti K."/>
            <person name="Lindquist E.A."/>
            <person name="Lipzen A."/>
            <person name="Lundell T."/>
            <person name="Morin E."/>
            <person name="Murat C."/>
            <person name="Riley R."/>
            <person name="Ohm R."/>
            <person name="Sun H."/>
            <person name="Tunlid A."/>
            <person name="Henrissat B."/>
            <person name="Grigoriev I.V."/>
            <person name="Hibbett D.S."/>
            <person name="Martin F."/>
        </authorList>
    </citation>
    <scope>NUCLEOTIDE SEQUENCE [LARGE SCALE GENOMIC DNA]</scope>
    <source>
        <strain evidence="3">Ve08.2h10</strain>
    </source>
</reference>
<reference evidence="2 3" key="1">
    <citation type="submission" date="2014-04" db="EMBL/GenBank/DDBJ databases">
        <authorList>
            <consortium name="DOE Joint Genome Institute"/>
            <person name="Kuo A."/>
            <person name="Kohler A."/>
            <person name="Jargeat P."/>
            <person name="Nagy L.G."/>
            <person name="Floudas D."/>
            <person name="Copeland A."/>
            <person name="Barry K.W."/>
            <person name="Cichocki N."/>
            <person name="Veneault-Fourrey C."/>
            <person name="LaButti K."/>
            <person name="Lindquist E.A."/>
            <person name="Lipzen A."/>
            <person name="Lundell T."/>
            <person name="Morin E."/>
            <person name="Murat C."/>
            <person name="Sun H."/>
            <person name="Tunlid A."/>
            <person name="Henrissat B."/>
            <person name="Grigoriev I.V."/>
            <person name="Hibbett D.S."/>
            <person name="Martin F."/>
            <person name="Nordberg H.P."/>
            <person name="Cantor M.N."/>
            <person name="Hua S.X."/>
        </authorList>
    </citation>
    <scope>NUCLEOTIDE SEQUENCE [LARGE SCALE GENOMIC DNA]</scope>
    <source>
        <strain evidence="2 3">Ve08.2h10</strain>
    </source>
</reference>
<feature type="region of interest" description="Disordered" evidence="1">
    <location>
        <begin position="48"/>
        <end position="87"/>
    </location>
</feature>
<accession>A0A0D0D5A6</accession>
<organism evidence="2 3">
    <name type="scientific">Paxillus rubicundulus Ve08.2h10</name>
    <dbReference type="NCBI Taxonomy" id="930991"/>
    <lineage>
        <taxon>Eukaryota</taxon>
        <taxon>Fungi</taxon>
        <taxon>Dikarya</taxon>
        <taxon>Basidiomycota</taxon>
        <taxon>Agaricomycotina</taxon>
        <taxon>Agaricomycetes</taxon>
        <taxon>Agaricomycetidae</taxon>
        <taxon>Boletales</taxon>
        <taxon>Paxilineae</taxon>
        <taxon>Paxillaceae</taxon>
        <taxon>Paxillus</taxon>
    </lineage>
</organism>
<dbReference type="InParanoid" id="A0A0D0D5A6"/>
<dbReference type="EMBL" id="KN828254">
    <property type="protein sequence ID" value="KIK75234.1"/>
    <property type="molecule type" value="Genomic_DNA"/>
</dbReference>
<evidence type="ECO:0000313" key="3">
    <source>
        <dbReference type="Proteomes" id="UP000054538"/>
    </source>
</evidence>